<evidence type="ECO:0000259" key="3">
    <source>
        <dbReference type="Pfam" id="PF17678"/>
    </source>
</evidence>
<dbReference type="eggNOG" id="COG3537">
    <property type="taxonomic scope" value="Bacteria"/>
</dbReference>
<dbReference type="Pfam" id="PF07971">
    <property type="entry name" value="Glyco_hydro_92"/>
    <property type="match status" value="1"/>
</dbReference>
<dbReference type="FunFam" id="3.30.2080.10:FF:000001">
    <property type="entry name" value="Alpha-1,2-mannosidase subfamily"/>
    <property type="match status" value="1"/>
</dbReference>
<dbReference type="PANTHER" id="PTHR12143">
    <property type="entry name" value="PEPTIDE N-GLYCANASE PNGASE -RELATED"/>
    <property type="match status" value="1"/>
</dbReference>
<organism evidence="4 5">
    <name type="scientific">Saccharomonospora marina XMU15</name>
    <dbReference type="NCBI Taxonomy" id="882083"/>
    <lineage>
        <taxon>Bacteria</taxon>
        <taxon>Bacillati</taxon>
        <taxon>Actinomycetota</taxon>
        <taxon>Actinomycetes</taxon>
        <taxon>Pseudonocardiales</taxon>
        <taxon>Pseudonocardiaceae</taxon>
        <taxon>Saccharomonospora</taxon>
    </lineage>
</organism>
<dbReference type="PANTHER" id="PTHR12143:SF43">
    <property type="entry name" value="PUTATIVE-RELATED"/>
    <property type="match status" value="1"/>
</dbReference>
<dbReference type="NCBIfam" id="TIGR01180">
    <property type="entry name" value="aman2_put"/>
    <property type="match status" value="1"/>
</dbReference>
<proteinExistence type="predicted"/>
<feature type="region of interest" description="Disordered" evidence="1">
    <location>
        <begin position="38"/>
        <end position="70"/>
    </location>
</feature>
<dbReference type="AlphaFoldDB" id="H5X5L5"/>
<dbReference type="Gene3D" id="1.20.1050.60">
    <property type="entry name" value="alpha-1,2-mannosidase"/>
    <property type="match status" value="1"/>
</dbReference>
<dbReference type="HOGENOM" id="CLU_003690_0_0_11"/>
<dbReference type="Gene3D" id="1.20.1610.10">
    <property type="entry name" value="alpha-1,2-mannosidases domains"/>
    <property type="match status" value="1"/>
</dbReference>
<dbReference type="Gene3D" id="3.30.2080.10">
    <property type="entry name" value="GH92 mannosidase domain"/>
    <property type="match status" value="1"/>
</dbReference>
<keyword evidence="5" id="KW-1185">Reference proteome</keyword>
<dbReference type="InterPro" id="IPR012939">
    <property type="entry name" value="Glyco_hydro_92"/>
</dbReference>
<gene>
    <name evidence="4" type="ORF">SacmaDRAFT_2925</name>
</gene>
<sequence length="1062" mass="117558">MRAQRGPLPRTPVTDHRATAAAHHYGGRVASTEFFTSFEDDEPRPTATGARLRSNVGSGPTAPLAATPGTGFTGSHALHYATTATGLARAGLFTVELAVTERTELSYVVLPESGRGVPTYRSTYVAVDVEFDDGSTLSELAPDSAAGQQGRSKTLYVDQWNLVRHRLGAVAAGRTARAIVLVTDPPPGEEEITGWIDDLRVGEVEHTRRDPVDHVRTTRGTHSGRHFSRGNCLPATAVPNGFNFWTPVTDAGSLSWPYHYQHGSLQAFALSHLPSPWIGDRNTFHVMPGTGPLRTRRRDRALPFSHAGETDRPHHYGVRFDCGITTDIAPTDHGAIMRFTFPAGQGWLLFDNVRNFGKVNIDTARRTVTGHTWVRSRSSAGTHKMYLHATFDQAPLAGRRLRRPPWRTVTGYATFAEHEVTMRIATSLISAAQARSNLEAELAPPLTFDDVRDRARGRWQDLLGRVEVEGATEDQLRTLYSNLYRLFLYPNHAEEDTPHGTRHASPVARRRLRQGVRVFEGPMSVNHGFWDTYRTAWPAYALLAPSLCGRLLEGFVNQYREGGWISRWSCPGYGLSMVGTGSDVAFADAYLKGVRGFDVRAAYDAAVKNATVTPSSPRVGRRGLSQSIFLGFTPTSVREGLSWSLEGCVNDFGLANWSLALQEADNAAYFGSRAQGYVEHFDHRIGFFQGRTPRGDWRWTPQDYDPTVWGYDYTETNGWNAAFAVPHDGEGLAALHGGRAGLKAALDTFFATPETGTRTGSYRWVKHEMTEARDVRLGQYGHSNQPSHHIPYLYAHAGAPARTQRIVREVLRRCYLGSEIGQGYPGDEDNGEMSAWYLFGALGFYPLAVGSPRYVIGSPLFTRAVVHLENGNDIVINAPGNSAENVYVQSLHVNGQPHDSPWLDHDVLTAGAVLDFELGPSPSAWGTVGGPTHRPRPLKEIPGTVSCCDGTNVTALTDDSTFTEVAFRTAYPVLRHDGEATVRMYTLTSGSTQGTPSGWVLEGSPDGLEWTVLDERHDEVFQWRRQTRAFRITEPRHCRRHRLRITETTWPRLRLAQWELLS</sequence>
<dbReference type="InterPro" id="IPR050883">
    <property type="entry name" value="PNGase"/>
</dbReference>
<accession>H5X5L5</accession>
<evidence type="ECO:0000313" key="4">
    <source>
        <dbReference type="EMBL" id="EHR51163.1"/>
    </source>
</evidence>
<dbReference type="InterPro" id="IPR008928">
    <property type="entry name" value="6-hairpin_glycosidase_sf"/>
</dbReference>
<dbReference type="Pfam" id="PF17678">
    <property type="entry name" value="Glyco_hydro_92N"/>
    <property type="match status" value="1"/>
</dbReference>
<feature type="domain" description="Glycosyl hydrolase family 92" evidence="2">
    <location>
        <begin position="433"/>
        <end position="920"/>
    </location>
</feature>
<dbReference type="SUPFAM" id="SSF48208">
    <property type="entry name" value="Six-hairpin glycosidases"/>
    <property type="match status" value="1"/>
</dbReference>
<evidence type="ECO:0000313" key="5">
    <source>
        <dbReference type="Proteomes" id="UP000004926"/>
    </source>
</evidence>
<dbReference type="Gene3D" id="2.70.98.10">
    <property type="match status" value="1"/>
</dbReference>
<name>H5X5L5_9PSEU</name>
<dbReference type="InterPro" id="IPR041371">
    <property type="entry name" value="GH92_N"/>
</dbReference>
<dbReference type="GO" id="GO:0000224">
    <property type="term" value="F:peptide-N4-(N-acetyl-beta-glucosaminyl)asparagine amidase activity"/>
    <property type="evidence" value="ECO:0007669"/>
    <property type="project" value="TreeGrafter"/>
</dbReference>
<reference evidence="4 5" key="1">
    <citation type="journal article" date="2012" name="Stand. Genomic Sci.">
        <title>Genome sequence of the ocean sediment bacterium Saccharomonospora marina type strain (XMU15(T)).</title>
        <authorList>
            <person name="Klenk H.P."/>
            <person name="Lu M."/>
            <person name="Lucas S."/>
            <person name="Lapidus A."/>
            <person name="Copeland A."/>
            <person name="Pitluck S."/>
            <person name="Goodwin L.A."/>
            <person name="Han C."/>
            <person name="Tapia R."/>
            <person name="Brambilla E.M."/>
            <person name="Potter G."/>
            <person name="Land M."/>
            <person name="Ivanova N."/>
            <person name="Rohde M."/>
            <person name="Goker M."/>
            <person name="Detter J.C."/>
            <person name="Li W.J."/>
            <person name="Kyrpides N.C."/>
            <person name="Woyke T."/>
        </authorList>
    </citation>
    <scope>NUCLEOTIDE SEQUENCE [LARGE SCALE GENOMIC DNA]</scope>
    <source>
        <strain evidence="4 5">XMU15</strain>
    </source>
</reference>
<evidence type="ECO:0000256" key="1">
    <source>
        <dbReference type="SAM" id="MobiDB-lite"/>
    </source>
</evidence>
<dbReference type="GO" id="GO:0005829">
    <property type="term" value="C:cytosol"/>
    <property type="evidence" value="ECO:0007669"/>
    <property type="project" value="TreeGrafter"/>
</dbReference>
<feature type="domain" description="Glycosyl hydrolase family 92 N-terminal" evidence="3">
    <location>
        <begin position="215"/>
        <end position="427"/>
    </location>
</feature>
<dbReference type="GO" id="GO:0030246">
    <property type="term" value="F:carbohydrate binding"/>
    <property type="evidence" value="ECO:0007669"/>
    <property type="project" value="InterPro"/>
</dbReference>
<dbReference type="GO" id="GO:0005975">
    <property type="term" value="P:carbohydrate metabolic process"/>
    <property type="evidence" value="ECO:0007669"/>
    <property type="project" value="InterPro"/>
</dbReference>
<dbReference type="InterPro" id="IPR014718">
    <property type="entry name" value="GH-type_carb-bd"/>
</dbReference>
<dbReference type="GO" id="GO:0006516">
    <property type="term" value="P:glycoprotein catabolic process"/>
    <property type="evidence" value="ECO:0007669"/>
    <property type="project" value="TreeGrafter"/>
</dbReference>
<dbReference type="EMBL" id="CM001439">
    <property type="protein sequence ID" value="EHR51163.1"/>
    <property type="molecule type" value="Genomic_DNA"/>
</dbReference>
<dbReference type="Proteomes" id="UP000004926">
    <property type="component" value="Chromosome"/>
</dbReference>
<evidence type="ECO:0000259" key="2">
    <source>
        <dbReference type="Pfam" id="PF07971"/>
    </source>
</evidence>
<protein>
    <submittedName>
        <fullName evidence="4">Alpha-1,2-mannosidase, putative</fullName>
    </submittedName>
</protein>
<dbReference type="STRING" id="882083.SacmaDRAFT_2925"/>
<dbReference type="InterPro" id="IPR005887">
    <property type="entry name" value="GH92_a_mannosidase_put"/>
</dbReference>